<comment type="caution">
    <text evidence="3">The sequence shown here is derived from an EMBL/GenBank/DDBJ whole genome shotgun (WGS) entry which is preliminary data.</text>
</comment>
<dbReference type="GO" id="GO:0005634">
    <property type="term" value="C:nucleus"/>
    <property type="evidence" value="ECO:0007669"/>
    <property type="project" value="TreeGrafter"/>
</dbReference>
<feature type="compositionally biased region" description="Basic residues" evidence="1">
    <location>
        <begin position="78"/>
        <end position="94"/>
    </location>
</feature>
<feature type="compositionally biased region" description="Acidic residues" evidence="1">
    <location>
        <begin position="1123"/>
        <end position="1141"/>
    </location>
</feature>
<organism evidence="3 4">
    <name type="scientific">Hyphodiscus hymeniophilus</name>
    <dbReference type="NCBI Taxonomy" id="353542"/>
    <lineage>
        <taxon>Eukaryota</taxon>
        <taxon>Fungi</taxon>
        <taxon>Dikarya</taxon>
        <taxon>Ascomycota</taxon>
        <taxon>Pezizomycotina</taxon>
        <taxon>Leotiomycetes</taxon>
        <taxon>Helotiales</taxon>
        <taxon>Hyphodiscaceae</taxon>
        <taxon>Hyphodiscus</taxon>
    </lineage>
</organism>
<dbReference type="OrthoDB" id="498590at2759"/>
<dbReference type="PANTHER" id="PTHR11199">
    <property type="entry name" value="STROMAL ANTIGEN"/>
    <property type="match status" value="1"/>
</dbReference>
<dbReference type="AlphaFoldDB" id="A0A9P7AXF0"/>
<protein>
    <submittedName>
        <fullName evidence="3">Cohesin subunit psc3</fullName>
    </submittedName>
</protein>
<dbReference type="InterPro" id="IPR016024">
    <property type="entry name" value="ARM-type_fold"/>
</dbReference>
<keyword evidence="4" id="KW-1185">Reference proteome</keyword>
<evidence type="ECO:0000313" key="3">
    <source>
        <dbReference type="EMBL" id="KAG0649019.1"/>
    </source>
</evidence>
<dbReference type="Pfam" id="PF08514">
    <property type="entry name" value="STAG"/>
    <property type="match status" value="1"/>
</dbReference>
<dbReference type="InterPro" id="IPR013721">
    <property type="entry name" value="STAG"/>
</dbReference>
<evidence type="ECO:0000259" key="2">
    <source>
        <dbReference type="PROSITE" id="PS51425"/>
    </source>
</evidence>
<dbReference type="InterPro" id="IPR039662">
    <property type="entry name" value="Cohesin_Scc3/SA"/>
</dbReference>
<dbReference type="GO" id="GO:0003682">
    <property type="term" value="F:chromatin binding"/>
    <property type="evidence" value="ECO:0007669"/>
    <property type="project" value="TreeGrafter"/>
</dbReference>
<sequence>MDIEVANTPATGNRRKSGRAVRKPEPFIPDVHPSQQGNSSVKRKRGGEDIENDASDLEEEDEDSDDTVESAEEEARVPRRKPKASRKPAAKKPKVNGTASHAKAPAVKLPSRPKAKKVAIADRNAEGLYADVFTSGQSSEDVAGQFLAKYQDDKVEAVKEMVNLVLKSAGCDLTVSDDDIQDSENIGGRLGDLQEAYQAQNIADYPLISKARSSHDFRVNFSNFFKALIEAMHQSGVMYEEDVPLIENIHMWLATMTSCFSRPFRHTATVASMAVTSALCEMVTDEVDVAAKVRRQIEGEKKKKGANKARLADYQKKVDASETKQQFLKEKIDDFYETVYVHRYRDVDPKIRTECVEAMGEWIKALPSVFLEGAYLRYLGWMLSDTHPPVRHAVIKQLHKIMEVEANLGTMRHFIERFRTRIIEMAAKDSDCAIRASAVHLINLIRENGLLEPDDIDAIGKLIFDSEDRVRKAVVDFFVASTNDLYENKVEELGGDDELEEFLAPDEEDFESPRREWIKLKTLAEILSAYDAQDSDIMSSQIETKNDSEFLNVSGTESRFTHAAQVLYDKADELKEWDILAGYLLFDHSSKPTGNKTERALKESLKPTESEEIILLEILNAIVKVSLSAQGEEAEKSRKSSTRAELAAKKEATARRLAALIPRLLKKYGANPKTATTVLRLEHALDLDIFQELRQSAVYAKLLDEISMQFNGHADRGVLAEAGAAFLHARSYGDLEEVTENKMQSLWEDTINILRRINKAGEISVRGAFEESILVELSHNLARLDKLASISNCVEPLETQGRSNEPLPINILLDVVARGKFEEEDPDLDSLEDEVVLSAIRSSMFYFMWKVHALTESTFAGDEISNIDIDGLKDLQGIFISNLITALSSRASLDPVRLFATGTLLDLLVLFCTLRSANKSKSKNGGSTESDEPNERLEGLVQEVVPEVQQELNSIFDLAEKQFAKKSKKKLLEPGEDEEPEDLDSEPEDDDEDPDATAVERHAEVLKSEQHLCELTGKLVLAILAKVIDASGPLEGKLRSRIQRNKDRLGPNFKKVVEYLVEPKDKAKKSHKSKSEQVAATAKKTSKSAEVVEEDDDGEEDDPFAEAEVEEGGEEDMRRRELLDDEPEAPASVAEDDENSDEDHIMGD</sequence>
<evidence type="ECO:0000313" key="4">
    <source>
        <dbReference type="Proteomes" id="UP000785200"/>
    </source>
</evidence>
<feature type="compositionally biased region" description="Acidic residues" evidence="1">
    <location>
        <begin position="49"/>
        <end position="72"/>
    </location>
</feature>
<dbReference type="SUPFAM" id="SSF48371">
    <property type="entry name" value="ARM repeat"/>
    <property type="match status" value="1"/>
</dbReference>
<proteinExistence type="predicted"/>
<dbReference type="InterPro" id="IPR020839">
    <property type="entry name" value="SCD"/>
</dbReference>
<accession>A0A9P7AXF0</accession>
<feature type="compositionally biased region" description="Acidic residues" evidence="1">
    <location>
        <begin position="1091"/>
        <end position="1114"/>
    </location>
</feature>
<feature type="region of interest" description="Disordered" evidence="1">
    <location>
        <begin position="1064"/>
        <end position="1148"/>
    </location>
</feature>
<gene>
    <name evidence="3" type="ORF">D0Z07_5021</name>
</gene>
<dbReference type="Pfam" id="PF21581">
    <property type="entry name" value="SCD"/>
    <property type="match status" value="1"/>
</dbReference>
<dbReference type="PANTHER" id="PTHR11199:SF0">
    <property type="entry name" value="LD34181P-RELATED"/>
    <property type="match status" value="1"/>
</dbReference>
<feature type="compositionally biased region" description="Acidic residues" evidence="1">
    <location>
        <begin position="974"/>
        <end position="995"/>
    </location>
</feature>
<dbReference type="EMBL" id="VNKQ01000009">
    <property type="protein sequence ID" value="KAG0649019.1"/>
    <property type="molecule type" value="Genomic_DNA"/>
</dbReference>
<dbReference type="GO" id="GO:0008278">
    <property type="term" value="C:cohesin complex"/>
    <property type="evidence" value="ECO:0007669"/>
    <property type="project" value="TreeGrafter"/>
</dbReference>
<feature type="domain" description="SCD" evidence="2">
    <location>
        <begin position="340"/>
        <end position="425"/>
    </location>
</feature>
<dbReference type="Proteomes" id="UP000785200">
    <property type="component" value="Unassembled WGS sequence"/>
</dbReference>
<evidence type="ECO:0000256" key="1">
    <source>
        <dbReference type="SAM" id="MobiDB-lite"/>
    </source>
</evidence>
<feature type="region of interest" description="Disordered" evidence="1">
    <location>
        <begin position="1"/>
        <end position="115"/>
    </location>
</feature>
<dbReference type="PROSITE" id="PS51425">
    <property type="entry name" value="SCD"/>
    <property type="match status" value="1"/>
</dbReference>
<reference evidence="3" key="1">
    <citation type="submission" date="2019-07" db="EMBL/GenBank/DDBJ databases">
        <title>Hyphodiscus hymeniophilus genome sequencing and assembly.</title>
        <authorList>
            <person name="Kramer G."/>
            <person name="Nodwell J."/>
        </authorList>
    </citation>
    <scope>NUCLEOTIDE SEQUENCE</scope>
    <source>
        <strain evidence="3">ATCC 34498</strain>
    </source>
</reference>
<dbReference type="GO" id="GO:0000785">
    <property type="term" value="C:chromatin"/>
    <property type="evidence" value="ECO:0007669"/>
    <property type="project" value="TreeGrafter"/>
</dbReference>
<dbReference type="Pfam" id="PF24571">
    <property type="entry name" value="HEAT_SCC3-SA"/>
    <property type="match status" value="1"/>
</dbReference>
<dbReference type="GO" id="GO:0007062">
    <property type="term" value="P:sister chromatid cohesion"/>
    <property type="evidence" value="ECO:0007669"/>
    <property type="project" value="UniProtKB-ARBA"/>
</dbReference>
<dbReference type="InterPro" id="IPR011989">
    <property type="entry name" value="ARM-like"/>
</dbReference>
<dbReference type="InterPro" id="IPR056396">
    <property type="entry name" value="HEAT_SCC3-SA"/>
</dbReference>
<feature type="region of interest" description="Disordered" evidence="1">
    <location>
        <begin position="969"/>
        <end position="997"/>
    </location>
</feature>
<dbReference type="Gene3D" id="1.25.10.10">
    <property type="entry name" value="Leucine-rich Repeat Variant"/>
    <property type="match status" value="1"/>
</dbReference>
<name>A0A9P7AXF0_9HELO</name>